<feature type="region of interest" description="Disordered" evidence="1">
    <location>
        <begin position="298"/>
        <end position="318"/>
    </location>
</feature>
<dbReference type="EMBL" id="NAAD01000005">
    <property type="protein sequence ID" value="ORJ61572.1"/>
    <property type="molecule type" value="Genomic_DNA"/>
</dbReference>
<dbReference type="STRING" id="1969733.B5V00_05905"/>
<evidence type="ECO:0000259" key="2">
    <source>
        <dbReference type="Pfam" id="PF14238"/>
    </source>
</evidence>
<dbReference type="RefSeq" id="WP_085009846.1">
    <property type="nucleotide sequence ID" value="NZ_NAAD01000005.1"/>
</dbReference>
<dbReference type="Proteomes" id="UP000193136">
    <property type="component" value="Unassembled WGS sequence"/>
</dbReference>
<protein>
    <recommendedName>
        <fullName evidence="2">DUF4340 domain-containing protein</fullName>
    </recommendedName>
</protein>
<organism evidence="3 4">
    <name type="scientific">Geothermobacter hydrogeniphilus</name>
    <dbReference type="NCBI Taxonomy" id="1969733"/>
    <lineage>
        <taxon>Bacteria</taxon>
        <taxon>Pseudomonadati</taxon>
        <taxon>Thermodesulfobacteriota</taxon>
        <taxon>Desulfuromonadia</taxon>
        <taxon>Desulfuromonadales</taxon>
        <taxon>Geothermobacteraceae</taxon>
        <taxon>Geothermobacter</taxon>
    </lineage>
</organism>
<reference evidence="3 4" key="1">
    <citation type="submission" date="2017-03" db="EMBL/GenBank/DDBJ databases">
        <title>Genome sequence of Geothermobacter sp. EPR-M, Deep-Sea Iron Reducer.</title>
        <authorList>
            <person name="Tully B."/>
            <person name="Savalia P."/>
            <person name="Abuyen K."/>
            <person name="Baughan C."/>
            <person name="Romero E."/>
            <person name="Ronkowski C."/>
            <person name="Torres B."/>
            <person name="Tremblay J."/>
            <person name="Trujillo A."/>
            <person name="Tyler M."/>
            <person name="Perez-Rodriguez I."/>
            <person name="Amend J."/>
        </authorList>
    </citation>
    <scope>NUCLEOTIDE SEQUENCE [LARGE SCALE GENOMIC DNA]</scope>
    <source>
        <strain evidence="3 4">EPR-M</strain>
    </source>
</reference>
<dbReference type="AlphaFoldDB" id="A0A1X0Y8Y8"/>
<sequence>MRRRMIFLGLLLLAQLGLAFGLKMERQDLGAFKGSGPLLAISEDAPDMLVFSGPDKAEIKLQKVDGQWQLPESFGTPADKQKIADLLHRLTTIRRPWPTADGDDVADRFKVSATDYERRLQFFQGKKKLATLLLGSSPGFRKVHARVEGEKKIYDIPFSTYKVSLKADNWIDKRQLQVEREKISSINLPDCRIVRKDKVFQVEGLDNGEQTDRQKVDALVAKVTGLQILDVVDKPQQPLSGSGILNLTVNFVDGRKRSYQLRKGDHQDVLLQVSDRPYLYKVRSGLLTELQGYQRAQLVKMNPPSPPSTSDGGNSGAS</sequence>
<evidence type="ECO:0000256" key="1">
    <source>
        <dbReference type="SAM" id="MobiDB-lite"/>
    </source>
</evidence>
<keyword evidence="4" id="KW-1185">Reference proteome</keyword>
<comment type="caution">
    <text evidence="3">The sequence shown here is derived from an EMBL/GenBank/DDBJ whole genome shotgun (WGS) entry which is preliminary data.</text>
</comment>
<name>A0A1X0Y8Y8_9BACT</name>
<dbReference type="OrthoDB" id="5431982at2"/>
<dbReference type="Pfam" id="PF14238">
    <property type="entry name" value="DUF4340"/>
    <property type="match status" value="1"/>
</dbReference>
<feature type="domain" description="DUF4340" evidence="2">
    <location>
        <begin position="68"/>
        <end position="234"/>
    </location>
</feature>
<proteinExistence type="predicted"/>
<gene>
    <name evidence="3" type="ORF">B5V00_05905</name>
</gene>
<evidence type="ECO:0000313" key="4">
    <source>
        <dbReference type="Proteomes" id="UP000193136"/>
    </source>
</evidence>
<accession>A0A1X0Y8Y8</accession>
<dbReference type="InterPro" id="IPR025641">
    <property type="entry name" value="DUF4340"/>
</dbReference>
<evidence type="ECO:0000313" key="3">
    <source>
        <dbReference type="EMBL" id="ORJ61572.1"/>
    </source>
</evidence>